<keyword evidence="3" id="KW-1185">Reference proteome</keyword>
<dbReference type="Gramene" id="ESR54136">
    <property type="protein sequence ID" value="ESR54136"/>
    <property type="gene ID" value="CICLE_v10023983mg"/>
</dbReference>
<evidence type="ECO:0000313" key="3">
    <source>
        <dbReference type="Proteomes" id="UP000030687"/>
    </source>
</evidence>
<keyword evidence="1" id="KW-0732">Signal</keyword>
<evidence type="ECO:0000313" key="2">
    <source>
        <dbReference type="EMBL" id="ESR54136.1"/>
    </source>
</evidence>
<dbReference type="EMBL" id="KI536661">
    <property type="protein sequence ID" value="ESR54136.1"/>
    <property type="molecule type" value="Genomic_DNA"/>
</dbReference>
<reference evidence="2 3" key="1">
    <citation type="submission" date="2013-10" db="EMBL/GenBank/DDBJ databases">
        <authorList>
            <consortium name="International Citrus Genome Consortium"/>
            <person name="Jenkins J."/>
            <person name="Schmutz J."/>
            <person name="Prochnik S."/>
            <person name="Rokhsar D."/>
            <person name="Gmitter F."/>
            <person name="Ollitrault P."/>
            <person name="Machado M."/>
            <person name="Talon M."/>
            <person name="Wincker P."/>
            <person name="Jaillon O."/>
            <person name="Morgante M."/>
        </authorList>
    </citation>
    <scope>NUCLEOTIDE SEQUENCE</scope>
    <source>
        <strain evidence="3">cv. Clemenules</strain>
    </source>
</reference>
<dbReference type="AlphaFoldDB" id="V4TW80"/>
<dbReference type="KEGG" id="cic:CICLE_v10023983mg"/>
<feature type="chain" id="PRO_5004730045" evidence="1">
    <location>
        <begin position="27"/>
        <end position="69"/>
    </location>
</feature>
<sequence length="69" mass="7835">MHGQIWKVCTCVLLSSVLQLLSPRKGADFAPHAPSSQNYIEVSTNFRDSEIKLTGKIYYFDTTISNWNL</sequence>
<feature type="signal peptide" evidence="1">
    <location>
        <begin position="1"/>
        <end position="26"/>
    </location>
</feature>
<proteinExistence type="predicted"/>
<dbReference type="Proteomes" id="UP000030687">
    <property type="component" value="Unassembled WGS sequence"/>
</dbReference>
<name>V4TW80_CITCL</name>
<accession>V4TW80</accession>
<dbReference type="InParanoid" id="V4TW80"/>
<evidence type="ECO:0000256" key="1">
    <source>
        <dbReference type="SAM" id="SignalP"/>
    </source>
</evidence>
<organism evidence="2 3">
    <name type="scientific">Citrus clementina</name>
    <name type="common">Clementine</name>
    <name type="synonym">Citrus deliciosa x Citrus sinensis</name>
    <dbReference type="NCBI Taxonomy" id="85681"/>
    <lineage>
        <taxon>Eukaryota</taxon>
        <taxon>Viridiplantae</taxon>
        <taxon>Streptophyta</taxon>
        <taxon>Embryophyta</taxon>
        <taxon>Tracheophyta</taxon>
        <taxon>Spermatophyta</taxon>
        <taxon>Magnoliopsida</taxon>
        <taxon>eudicotyledons</taxon>
        <taxon>Gunneridae</taxon>
        <taxon>Pentapetalae</taxon>
        <taxon>rosids</taxon>
        <taxon>malvids</taxon>
        <taxon>Sapindales</taxon>
        <taxon>Rutaceae</taxon>
        <taxon>Aurantioideae</taxon>
        <taxon>Citrus</taxon>
    </lineage>
</organism>
<protein>
    <submittedName>
        <fullName evidence="2">Uncharacterized protein</fullName>
    </submittedName>
</protein>
<gene>
    <name evidence="2" type="ORF">CICLE_v10023983mg</name>
</gene>